<name>A0A225WSK3_9STRA</name>
<proteinExistence type="predicted"/>
<protein>
    <recommendedName>
        <fullName evidence="4">PiggyBac transposable element-derived protein domain-containing protein</fullName>
    </recommendedName>
</protein>
<evidence type="ECO:0000256" key="1">
    <source>
        <dbReference type="SAM" id="MobiDB-lite"/>
    </source>
</evidence>
<keyword evidence="3" id="KW-1185">Reference proteome</keyword>
<gene>
    <name evidence="2" type="ORF">PHMEG_0004906</name>
</gene>
<dbReference type="PANTHER" id="PTHR46599">
    <property type="entry name" value="PIGGYBAC TRANSPOSABLE ELEMENT-DERIVED PROTEIN 4"/>
    <property type="match status" value="1"/>
</dbReference>
<comment type="caution">
    <text evidence="2">The sequence shown here is derived from an EMBL/GenBank/DDBJ whole genome shotgun (WGS) entry which is preliminary data.</text>
</comment>
<feature type="region of interest" description="Disordered" evidence="1">
    <location>
        <begin position="260"/>
        <end position="313"/>
    </location>
</feature>
<sequence length="313" mass="35775">MPRKLWTQMATESNRFHSQSIPPRAKVICSQQRRAGANIEDVGVIRKKVLRRIHGVKQPIPAPELVRDYHRSMGGFDCPTTHKYYKTLFLGMFDMALVNAFIVFRLYKNLYDNRINAKKRPAKHYAFFEILVVQLLAVGSTEIYEAIESRYSATTERERTAVSPSREGPSPAPATPATAVIGSHYLEEHPDMKDNTQGLKHRQGLRNLQVQAKKVFQVLLSRVLLRKSTEVLLQCRPRQSEDLLCNPAWDWNNGNDIPSLLLPDHKKRDRPPASHPGKKSRRRTESDHEEKREDSAEDMVDDEAEGSGRTISL</sequence>
<organism evidence="2 3">
    <name type="scientific">Phytophthora megakarya</name>
    <dbReference type="NCBI Taxonomy" id="4795"/>
    <lineage>
        <taxon>Eukaryota</taxon>
        <taxon>Sar</taxon>
        <taxon>Stramenopiles</taxon>
        <taxon>Oomycota</taxon>
        <taxon>Peronosporomycetes</taxon>
        <taxon>Peronosporales</taxon>
        <taxon>Peronosporaceae</taxon>
        <taxon>Phytophthora</taxon>
    </lineage>
</organism>
<feature type="compositionally biased region" description="Acidic residues" evidence="1">
    <location>
        <begin position="295"/>
        <end position="305"/>
    </location>
</feature>
<evidence type="ECO:0008006" key="4">
    <source>
        <dbReference type="Google" id="ProtNLM"/>
    </source>
</evidence>
<accession>A0A225WSK3</accession>
<dbReference type="PANTHER" id="PTHR46599:SF3">
    <property type="entry name" value="PIGGYBAC TRANSPOSABLE ELEMENT-DERIVED PROTEIN 4"/>
    <property type="match status" value="1"/>
</dbReference>
<evidence type="ECO:0000313" key="3">
    <source>
        <dbReference type="Proteomes" id="UP000198211"/>
    </source>
</evidence>
<feature type="region of interest" description="Disordered" evidence="1">
    <location>
        <begin position="155"/>
        <end position="175"/>
    </location>
</feature>
<dbReference type="Proteomes" id="UP000198211">
    <property type="component" value="Unassembled WGS sequence"/>
</dbReference>
<reference evidence="3" key="1">
    <citation type="submission" date="2017-03" db="EMBL/GenBank/DDBJ databases">
        <title>Phytopthora megakarya and P. palmivora, two closely related causual agents of cacao black pod achieved similar genome size and gene model numbers by different mechanisms.</title>
        <authorList>
            <person name="Ali S."/>
            <person name="Shao J."/>
            <person name="Larry D.J."/>
            <person name="Kronmiller B."/>
            <person name="Shen D."/>
            <person name="Strem M.D."/>
            <person name="Melnick R.L."/>
            <person name="Guiltinan M.J."/>
            <person name="Tyler B.M."/>
            <person name="Meinhardt L.W."/>
            <person name="Bailey B.A."/>
        </authorList>
    </citation>
    <scope>NUCLEOTIDE SEQUENCE [LARGE SCALE GENOMIC DNA]</scope>
    <source>
        <strain evidence="3">zdho120</strain>
    </source>
</reference>
<feature type="compositionally biased region" description="Basic and acidic residues" evidence="1">
    <location>
        <begin position="283"/>
        <end position="294"/>
    </location>
</feature>
<dbReference type="OrthoDB" id="6624209at2759"/>
<feature type="compositionally biased region" description="Basic and acidic residues" evidence="1">
    <location>
        <begin position="263"/>
        <end position="272"/>
    </location>
</feature>
<dbReference type="EMBL" id="NBNE01000303">
    <property type="protein sequence ID" value="OWZ20646.1"/>
    <property type="molecule type" value="Genomic_DNA"/>
</dbReference>
<dbReference type="AlphaFoldDB" id="A0A225WSK3"/>
<evidence type="ECO:0000313" key="2">
    <source>
        <dbReference type="EMBL" id="OWZ20646.1"/>
    </source>
</evidence>